<evidence type="ECO:0000256" key="1">
    <source>
        <dbReference type="SAM" id="MobiDB-lite"/>
    </source>
</evidence>
<comment type="caution">
    <text evidence="2">The sequence shown here is derived from an EMBL/GenBank/DDBJ whole genome shotgun (WGS) entry which is preliminary data.</text>
</comment>
<dbReference type="EMBL" id="SEWE01000003">
    <property type="protein sequence ID" value="RYU83781.1"/>
    <property type="molecule type" value="Genomic_DNA"/>
</dbReference>
<evidence type="ECO:0000313" key="2">
    <source>
        <dbReference type="EMBL" id="RYU83781.1"/>
    </source>
</evidence>
<accession>A0A4Q5LFD1</accession>
<organism evidence="2 3">
    <name type="scientific">Hymenobacter persicinus</name>
    <dbReference type="NCBI Taxonomy" id="2025506"/>
    <lineage>
        <taxon>Bacteria</taxon>
        <taxon>Pseudomonadati</taxon>
        <taxon>Bacteroidota</taxon>
        <taxon>Cytophagia</taxon>
        <taxon>Cytophagales</taxon>
        <taxon>Hymenobacteraceae</taxon>
        <taxon>Hymenobacter</taxon>
    </lineage>
</organism>
<sequence>MLKFSFSGLYRIIGLNFVLTRAAHYFVSAMKSSLRFVLLFALIVVGRLAKEPVASAAAAKVVHPETPVQNASFFARQTSPEPVSAGSGSRLWQATAPTTRTTVSVE</sequence>
<reference evidence="2 3" key="1">
    <citation type="submission" date="2019-02" db="EMBL/GenBank/DDBJ databases">
        <title>Bacterial novel species isolated from soil.</title>
        <authorList>
            <person name="Jung H.-Y."/>
        </authorList>
    </citation>
    <scope>NUCLEOTIDE SEQUENCE [LARGE SCALE GENOMIC DNA]</scope>
    <source>
        <strain evidence="2 3">1-3-3-3</strain>
    </source>
</reference>
<keyword evidence="3" id="KW-1185">Reference proteome</keyword>
<protein>
    <submittedName>
        <fullName evidence="2">Uncharacterized protein</fullName>
    </submittedName>
</protein>
<dbReference type="RefSeq" id="WP_129919495.1">
    <property type="nucleotide sequence ID" value="NZ_SEWE01000003.1"/>
</dbReference>
<evidence type="ECO:0000313" key="3">
    <source>
        <dbReference type="Proteomes" id="UP000294155"/>
    </source>
</evidence>
<dbReference type="OrthoDB" id="887174at2"/>
<dbReference type="Proteomes" id="UP000294155">
    <property type="component" value="Unassembled WGS sequence"/>
</dbReference>
<name>A0A4Q5LFD1_9BACT</name>
<feature type="region of interest" description="Disordered" evidence="1">
    <location>
        <begin position="78"/>
        <end position="106"/>
    </location>
</feature>
<dbReference type="AlphaFoldDB" id="A0A4Q5LFD1"/>
<gene>
    <name evidence="2" type="ORF">EWM57_02215</name>
</gene>
<proteinExistence type="predicted"/>